<dbReference type="InterPro" id="IPR001855">
    <property type="entry name" value="Defensin_beta-like"/>
</dbReference>
<dbReference type="GO" id="GO:0042742">
    <property type="term" value="P:defense response to bacterium"/>
    <property type="evidence" value="ECO:0007669"/>
    <property type="project" value="UniProtKB-KW"/>
</dbReference>
<comment type="subcellular location">
    <subcellularLocation>
        <location evidence="1">Secreted</location>
    </subcellularLocation>
</comment>
<comment type="caution">
    <text evidence="11">The sequence shown here is derived from an EMBL/GenBank/DDBJ whole genome shotgun (WGS) entry which is preliminary data.</text>
</comment>
<proteinExistence type="inferred from homology"/>
<evidence type="ECO:0000256" key="9">
    <source>
        <dbReference type="SAM" id="SignalP"/>
    </source>
</evidence>
<evidence type="ECO:0000313" key="11">
    <source>
        <dbReference type="EMBL" id="NWZ29816.1"/>
    </source>
</evidence>
<dbReference type="SUPFAM" id="SSF57392">
    <property type="entry name" value="Defensin-like"/>
    <property type="match status" value="1"/>
</dbReference>
<dbReference type="PANTHER" id="PTHR20515">
    <property type="entry name" value="BETA-DEFENSIN"/>
    <property type="match status" value="1"/>
</dbReference>
<feature type="non-terminal residue" evidence="11">
    <location>
        <position position="56"/>
    </location>
</feature>
<feature type="signal peptide" evidence="9">
    <location>
        <begin position="1"/>
        <end position="20"/>
    </location>
</feature>
<evidence type="ECO:0000256" key="2">
    <source>
        <dbReference type="ARBA" id="ARBA00007371"/>
    </source>
</evidence>
<dbReference type="PANTHER" id="PTHR20515:SF20">
    <property type="entry name" value="GALLINACIN-1-RELATED"/>
    <property type="match status" value="1"/>
</dbReference>
<dbReference type="Proteomes" id="UP000525565">
    <property type="component" value="Unassembled WGS sequence"/>
</dbReference>
<dbReference type="GO" id="GO:0060326">
    <property type="term" value="P:cell chemotaxis"/>
    <property type="evidence" value="ECO:0007669"/>
    <property type="project" value="TreeGrafter"/>
</dbReference>
<evidence type="ECO:0000256" key="4">
    <source>
        <dbReference type="ARBA" id="ARBA00022529"/>
    </source>
</evidence>
<keyword evidence="5 9" id="KW-0732">Signal</keyword>
<dbReference type="Gene3D" id="3.10.360.10">
    <property type="entry name" value="Antimicrobial Peptide, Beta-defensin 2, Chain A"/>
    <property type="match status" value="1"/>
</dbReference>
<protein>
    <submittedName>
        <fullName evidence="11">AMP1 protein</fullName>
    </submittedName>
</protein>
<keyword evidence="12" id="KW-1185">Reference proteome</keyword>
<feature type="non-terminal residue" evidence="11">
    <location>
        <position position="1"/>
    </location>
</feature>
<evidence type="ECO:0000256" key="8">
    <source>
        <dbReference type="ARBA" id="ARBA00023157"/>
    </source>
</evidence>
<keyword evidence="4" id="KW-0929">Antimicrobial</keyword>
<keyword evidence="6" id="KW-0211">Defensin</keyword>
<dbReference type="Pfam" id="PF00711">
    <property type="entry name" value="Defensin_beta"/>
    <property type="match status" value="1"/>
</dbReference>
<accession>A0A7K7LGM0</accession>
<evidence type="ECO:0000313" key="12">
    <source>
        <dbReference type="Proteomes" id="UP000525565"/>
    </source>
</evidence>
<reference evidence="11 12" key="1">
    <citation type="submission" date="2019-09" db="EMBL/GenBank/DDBJ databases">
        <title>Bird 10,000 Genomes (B10K) Project - Family phase.</title>
        <authorList>
            <person name="Zhang G."/>
        </authorList>
    </citation>
    <scope>NUCLEOTIDE SEQUENCE [LARGE SCALE GENOMIC DNA]</scope>
    <source>
        <strain evidence="11">OUT-0051</strain>
        <tissue evidence="11">Kidney</tissue>
    </source>
</reference>
<sequence length="56" mass="6465">MKILFLLFPFFLLFLQGTAGNSLICRTRGGICRFRRCQFGERHIGRCSSFQACCSR</sequence>
<evidence type="ECO:0000256" key="3">
    <source>
        <dbReference type="ARBA" id="ARBA00022525"/>
    </source>
</evidence>
<keyword evidence="8" id="KW-1015">Disulfide bond</keyword>
<organism evidence="11 12">
    <name type="scientific">Asarcornis scutulata</name>
    <dbReference type="NCBI Taxonomy" id="75869"/>
    <lineage>
        <taxon>Eukaryota</taxon>
        <taxon>Metazoa</taxon>
        <taxon>Chordata</taxon>
        <taxon>Craniata</taxon>
        <taxon>Vertebrata</taxon>
        <taxon>Euteleostomi</taxon>
        <taxon>Archelosauria</taxon>
        <taxon>Archosauria</taxon>
        <taxon>Dinosauria</taxon>
        <taxon>Saurischia</taxon>
        <taxon>Theropoda</taxon>
        <taxon>Coelurosauria</taxon>
        <taxon>Aves</taxon>
        <taxon>Neognathae</taxon>
        <taxon>Galloanserae</taxon>
        <taxon>Anseriformes</taxon>
        <taxon>Anatidae</taxon>
        <taxon>Anatinae</taxon>
        <taxon>Asarcornis</taxon>
    </lineage>
</organism>
<dbReference type="GO" id="GO:0042056">
    <property type="term" value="F:chemoattractant activity"/>
    <property type="evidence" value="ECO:0007669"/>
    <property type="project" value="TreeGrafter"/>
</dbReference>
<keyword evidence="7" id="KW-0044">Antibiotic</keyword>
<gene>
    <name evidence="11" type="primary">Amp1_1</name>
    <name evidence="11" type="ORF">ASASCU_R15767</name>
</gene>
<evidence type="ECO:0000256" key="1">
    <source>
        <dbReference type="ARBA" id="ARBA00004613"/>
    </source>
</evidence>
<evidence type="ECO:0000256" key="5">
    <source>
        <dbReference type="ARBA" id="ARBA00022729"/>
    </source>
</evidence>
<evidence type="ECO:0000256" key="7">
    <source>
        <dbReference type="ARBA" id="ARBA00023022"/>
    </source>
</evidence>
<dbReference type="AlphaFoldDB" id="A0A7K7LGM0"/>
<evidence type="ECO:0000256" key="6">
    <source>
        <dbReference type="ARBA" id="ARBA00022940"/>
    </source>
</evidence>
<feature type="domain" description="Beta-defensin-like" evidence="10">
    <location>
        <begin position="22"/>
        <end position="54"/>
    </location>
</feature>
<name>A0A7K7LGM0_9AVES</name>
<keyword evidence="3" id="KW-0964">Secreted</keyword>
<evidence type="ECO:0000259" key="10">
    <source>
        <dbReference type="Pfam" id="PF00711"/>
    </source>
</evidence>
<dbReference type="EMBL" id="VZSO01004627">
    <property type="protein sequence ID" value="NWZ29816.1"/>
    <property type="molecule type" value="Genomic_DNA"/>
</dbReference>
<feature type="chain" id="PRO_5029680870" evidence="9">
    <location>
        <begin position="21"/>
        <end position="56"/>
    </location>
</feature>
<comment type="similarity">
    <text evidence="2">Belongs to the beta-defensin family.</text>
</comment>
<dbReference type="GO" id="GO:0031731">
    <property type="term" value="F:CCR6 chemokine receptor binding"/>
    <property type="evidence" value="ECO:0007669"/>
    <property type="project" value="TreeGrafter"/>
</dbReference>
<dbReference type="GO" id="GO:0005615">
    <property type="term" value="C:extracellular space"/>
    <property type="evidence" value="ECO:0007669"/>
    <property type="project" value="TreeGrafter"/>
</dbReference>